<keyword evidence="7" id="KW-0472">Membrane</keyword>
<dbReference type="PANTHER" id="PTHR13771">
    <property type="entry name" value="INTERCELLULAR ADHESION MOLECULE"/>
    <property type="match status" value="1"/>
</dbReference>
<dbReference type="PROSITE" id="PS50835">
    <property type="entry name" value="IG_LIKE"/>
    <property type="match status" value="5"/>
</dbReference>
<feature type="domain" description="Ig-like" evidence="11">
    <location>
        <begin position="507"/>
        <end position="590"/>
    </location>
</feature>
<keyword evidence="4" id="KW-0677">Repeat</keyword>
<evidence type="ECO:0000256" key="3">
    <source>
        <dbReference type="ARBA" id="ARBA00022729"/>
    </source>
</evidence>
<dbReference type="InterPro" id="IPR047012">
    <property type="entry name" value="ICAM_VCAM"/>
</dbReference>
<feature type="domain" description="Ig-like" evidence="11">
    <location>
        <begin position="206"/>
        <end position="290"/>
    </location>
</feature>
<dbReference type="PRINTS" id="PR01472">
    <property type="entry name" value="ICAMVCAM1"/>
</dbReference>
<dbReference type="SMART" id="SM00409">
    <property type="entry name" value="IG"/>
    <property type="match status" value="4"/>
</dbReference>
<dbReference type="InterPro" id="IPR007110">
    <property type="entry name" value="Ig-like_dom"/>
</dbReference>
<evidence type="ECO:0000256" key="9">
    <source>
        <dbReference type="ARBA" id="ARBA00023180"/>
    </source>
</evidence>
<dbReference type="InterPro" id="IPR036179">
    <property type="entry name" value="Ig-like_dom_sf"/>
</dbReference>
<dbReference type="AlphaFoldDB" id="A0A3B4UXV1"/>
<evidence type="ECO:0000256" key="4">
    <source>
        <dbReference type="ARBA" id="ARBA00022737"/>
    </source>
</evidence>
<dbReference type="GO" id="GO:0098609">
    <property type="term" value="P:cell-cell adhesion"/>
    <property type="evidence" value="ECO:0007669"/>
    <property type="project" value="InterPro"/>
</dbReference>
<protein>
    <submittedName>
        <fullName evidence="12">Hemicentin-1-like</fullName>
    </submittedName>
</protein>
<evidence type="ECO:0000256" key="5">
    <source>
        <dbReference type="ARBA" id="ARBA00022889"/>
    </source>
</evidence>
<evidence type="ECO:0000313" key="13">
    <source>
        <dbReference type="Proteomes" id="UP000261420"/>
    </source>
</evidence>
<dbReference type="GO" id="GO:0005178">
    <property type="term" value="F:integrin binding"/>
    <property type="evidence" value="ECO:0007669"/>
    <property type="project" value="InterPro"/>
</dbReference>
<accession>A0A3B4UXV1</accession>
<dbReference type="SUPFAM" id="SSF48726">
    <property type="entry name" value="Immunoglobulin"/>
    <property type="match status" value="6"/>
</dbReference>
<sequence length="744" mass="82646">MTVCEDPVCLNLTWSELQQTLAAMAVQYYMITCTDDLILNPSEVIVEYGGEVIVNCTNPEDNHDGIYWTNGTTDVEKEEYMAFVTLTWKKYKKERKNNIVTPLSNFVLIENPDGIDMFPIKHEEATVEGMQYQLQCDISEVAPVQNLTVRWYKDNEIIMRDSFTNTTKLPVSESSILTVNISRKDNGAEFRCEAQLDFGPFGPKLPTFLATHRVAVRYIPEVHFVEEDSNVTLDCEAKGHPLPHFQWTHDGVNMTEYTDKLIIARVNTNTNYTCIAANNLGKITKTIHVNVMRYPTTTPAAARNMPEESPLEDCPLTLTPAELVVRFGDPASANCTTSATNALGMGWETAFGGTGFEKPPIVTWAVEELTYWHFEAYCYVTLQAQCNVSLAVTLYKTPNTVSVSEFRPGPMEEGKEHQLKCDIISVAPVQNLTVKWYRGNESVMTERFNDTTVTPVNVSSTLRVTPKRDYNGIHFSCSAELHLGPNGPEPVPTVTSEPYIADVRYKPLIHDCPTQYTGVEHNFSLNMLPCKVDGNPPPDVNWLSQGKRINVSQSLTRGQSGHYIMEAVNTLGKSNTFVAITIEYKPSFACEDSYKVKENDDSAGCEPKGKPLPTVTWYKDGEIISQQPWTKRDSGKYVLQAKNKHGTANHTLSLNVLANESKEVTLGQNVTVDCSAEGNPGPVIQWNYTHAVNVRETTGGRQATIVITGATSTNAGVYICVATNEVGSVSRYIPMTTKSDGVKA</sequence>
<dbReference type="InterPro" id="IPR013162">
    <property type="entry name" value="CD80_C2-set"/>
</dbReference>
<dbReference type="Proteomes" id="UP000261420">
    <property type="component" value="Unplaced"/>
</dbReference>
<name>A0A3B4UXV1_SERDU</name>
<reference evidence="12" key="1">
    <citation type="submission" date="2025-08" db="UniProtKB">
        <authorList>
            <consortium name="Ensembl"/>
        </authorList>
    </citation>
    <scope>IDENTIFICATION</scope>
</reference>
<dbReference type="GO" id="GO:0016020">
    <property type="term" value="C:membrane"/>
    <property type="evidence" value="ECO:0007669"/>
    <property type="project" value="UniProtKB-SubCell"/>
</dbReference>
<dbReference type="GeneTree" id="ENSGT00940000159005"/>
<evidence type="ECO:0000256" key="7">
    <source>
        <dbReference type="ARBA" id="ARBA00023136"/>
    </source>
</evidence>
<dbReference type="Ensembl" id="ENSSDUT00000023537.1">
    <property type="protein sequence ID" value="ENSSDUP00000023112.1"/>
    <property type="gene ID" value="ENSSDUG00000016776.1"/>
</dbReference>
<comment type="subcellular location">
    <subcellularLocation>
        <location evidence="1">Membrane</location>
        <topology evidence="1">Single-pass type I membrane protein</topology>
    </subcellularLocation>
</comment>
<evidence type="ECO:0000256" key="8">
    <source>
        <dbReference type="ARBA" id="ARBA00023157"/>
    </source>
</evidence>
<feature type="domain" description="Ig-like" evidence="11">
    <location>
        <begin position="398"/>
        <end position="495"/>
    </location>
</feature>
<evidence type="ECO:0000313" key="12">
    <source>
        <dbReference type="Ensembl" id="ENSSDUP00000023112.1"/>
    </source>
</evidence>
<dbReference type="PANTHER" id="PTHR13771:SF9">
    <property type="entry name" value="INTERCELLULAR ADHESION MOLECULE 5"/>
    <property type="match status" value="1"/>
</dbReference>
<keyword evidence="2" id="KW-0812">Transmembrane</keyword>
<evidence type="ECO:0000259" key="11">
    <source>
        <dbReference type="PROSITE" id="PS50835"/>
    </source>
</evidence>
<keyword evidence="6" id="KW-1133">Transmembrane helix</keyword>
<keyword evidence="5" id="KW-0130">Cell adhesion</keyword>
<feature type="domain" description="Ig-like" evidence="11">
    <location>
        <begin position="112"/>
        <end position="195"/>
    </location>
</feature>
<dbReference type="Pfam" id="PF13927">
    <property type="entry name" value="Ig_3"/>
    <property type="match status" value="2"/>
</dbReference>
<keyword evidence="9" id="KW-0325">Glycoprotein</keyword>
<feature type="domain" description="Ig-like" evidence="11">
    <location>
        <begin position="652"/>
        <end position="736"/>
    </location>
</feature>
<evidence type="ECO:0000256" key="2">
    <source>
        <dbReference type="ARBA" id="ARBA00022692"/>
    </source>
</evidence>
<keyword evidence="8" id="KW-1015">Disulfide bond</keyword>
<dbReference type="InterPro" id="IPR003598">
    <property type="entry name" value="Ig_sub2"/>
</dbReference>
<organism evidence="12 13">
    <name type="scientific">Seriola dumerili</name>
    <name type="common">Greater amberjack</name>
    <name type="synonym">Caranx dumerili</name>
    <dbReference type="NCBI Taxonomy" id="41447"/>
    <lineage>
        <taxon>Eukaryota</taxon>
        <taxon>Metazoa</taxon>
        <taxon>Chordata</taxon>
        <taxon>Craniata</taxon>
        <taxon>Vertebrata</taxon>
        <taxon>Euteleostomi</taxon>
        <taxon>Actinopterygii</taxon>
        <taxon>Neopterygii</taxon>
        <taxon>Teleostei</taxon>
        <taxon>Neoteleostei</taxon>
        <taxon>Acanthomorphata</taxon>
        <taxon>Carangaria</taxon>
        <taxon>Carangiformes</taxon>
        <taxon>Carangidae</taxon>
        <taxon>Seriola</taxon>
    </lineage>
</organism>
<evidence type="ECO:0000256" key="10">
    <source>
        <dbReference type="ARBA" id="ARBA00023319"/>
    </source>
</evidence>
<reference evidence="12" key="2">
    <citation type="submission" date="2025-09" db="UniProtKB">
        <authorList>
            <consortium name="Ensembl"/>
        </authorList>
    </citation>
    <scope>IDENTIFICATION</scope>
</reference>
<evidence type="ECO:0000256" key="6">
    <source>
        <dbReference type="ARBA" id="ARBA00022989"/>
    </source>
</evidence>
<keyword evidence="3" id="KW-0732">Signal</keyword>
<evidence type="ECO:0000256" key="1">
    <source>
        <dbReference type="ARBA" id="ARBA00004479"/>
    </source>
</evidence>
<dbReference type="STRING" id="41447.ENSSDUP00000023112"/>
<keyword evidence="10" id="KW-0393">Immunoglobulin domain</keyword>
<keyword evidence="13" id="KW-1185">Reference proteome</keyword>
<dbReference type="Gene3D" id="2.60.40.10">
    <property type="entry name" value="Immunoglobulins"/>
    <property type="match status" value="7"/>
</dbReference>
<dbReference type="InterPro" id="IPR003987">
    <property type="entry name" value="ICAM_VCAM_N"/>
</dbReference>
<dbReference type="InterPro" id="IPR003599">
    <property type="entry name" value="Ig_sub"/>
</dbReference>
<dbReference type="InterPro" id="IPR013783">
    <property type="entry name" value="Ig-like_fold"/>
</dbReference>
<dbReference type="SMART" id="SM00408">
    <property type="entry name" value="IGc2"/>
    <property type="match status" value="4"/>
</dbReference>
<proteinExistence type="predicted"/>
<dbReference type="Pfam" id="PF08205">
    <property type="entry name" value="C2-set_2"/>
    <property type="match status" value="1"/>
</dbReference>